<organism evidence="15 16">
    <name type="scientific">Helicobacter heilmannii</name>
    <dbReference type="NCBI Taxonomy" id="35817"/>
    <lineage>
        <taxon>Bacteria</taxon>
        <taxon>Pseudomonadati</taxon>
        <taxon>Campylobacterota</taxon>
        <taxon>Epsilonproteobacteria</taxon>
        <taxon>Campylobacterales</taxon>
        <taxon>Helicobacteraceae</taxon>
        <taxon>Helicobacter</taxon>
    </lineage>
</organism>
<keyword evidence="5 14" id="KW-0963">Cytoplasm</keyword>
<feature type="binding site" evidence="14">
    <location>
        <position position="129"/>
    </location>
    <ligand>
        <name>Zn(2+)</name>
        <dbReference type="ChEBI" id="CHEBI:29105"/>
    </ligand>
</feature>
<comment type="similarity">
    <text evidence="3 14">Belongs to the class-I aminoacyl-tRNA synthetase family. MetG type 2A subfamily.</text>
</comment>
<dbReference type="InterPro" id="IPR004495">
    <property type="entry name" value="Met-tRNA-synth_bsu_C"/>
</dbReference>
<dbReference type="CDD" id="cd02800">
    <property type="entry name" value="tRNA_bind_EcMetRS_like"/>
    <property type="match status" value="1"/>
</dbReference>
<dbReference type="SUPFAM" id="SSF50249">
    <property type="entry name" value="Nucleic acid-binding proteins"/>
    <property type="match status" value="1"/>
</dbReference>
<evidence type="ECO:0000256" key="13">
    <source>
        <dbReference type="ARBA" id="ARBA00047364"/>
    </source>
</evidence>
<dbReference type="InterPro" id="IPR012340">
    <property type="entry name" value="NA-bd_OB-fold"/>
</dbReference>
<comment type="subcellular location">
    <subcellularLocation>
        <location evidence="2 14">Cytoplasm</location>
    </subcellularLocation>
</comment>
<evidence type="ECO:0000256" key="8">
    <source>
        <dbReference type="ARBA" id="ARBA00022741"/>
    </source>
</evidence>
<keyword evidence="9 14" id="KW-0067">ATP-binding</keyword>
<comment type="function">
    <text evidence="1 14">Is required not only for elongation of protein synthesis but also for the initiation of all mRNA translation through initiator tRNA(fMet) aminoacylation.</text>
</comment>
<dbReference type="PANTHER" id="PTHR43326:SF1">
    <property type="entry name" value="METHIONINE--TRNA LIGASE, MITOCHONDRIAL"/>
    <property type="match status" value="1"/>
</dbReference>
<dbReference type="InterPro" id="IPR014729">
    <property type="entry name" value="Rossmann-like_a/b/a_fold"/>
</dbReference>
<evidence type="ECO:0000256" key="7">
    <source>
        <dbReference type="ARBA" id="ARBA00022598"/>
    </source>
</evidence>
<dbReference type="GeneID" id="76196318"/>
<dbReference type="Proteomes" id="UP000046090">
    <property type="component" value="Unassembled WGS sequence"/>
</dbReference>
<accession>A0A0K2Y9G3</accession>
<evidence type="ECO:0000256" key="3">
    <source>
        <dbReference type="ARBA" id="ARBA00006590"/>
    </source>
</evidence>
<dbReference type="Pfam" id="PF09334">
    <property type="entry name" value="tRNA-synt_1g"/>
    <property type="match status" value="2"/>
</dbReference>
<evidence type="ECO:0000256" key="12">
    <source>
        <dbReference type="ARBA" id="ARBA00023146"/>
    </source>
</evidence>
<dbReference type="Gene3D" id="3.40.50.620">
    <property type="entry name" value="HUPs"/>
    <property type="match status" value="1"/>
</dbReference>
<dbReference type="FunFam" id="2.40.50.140:FF:000042">
    <property type="entry name" value="Methionine--tRNA ligase"/>
    <property type="match status" value="1"/>
</dbReference>
<comment type="caution">
    <text evidence="14">Lacks conserved residue(s) required for the propagation of feature annotation.</text>
</comment>
<dbReference type="GO" id="GO:0000049">
    <property type="term" value="F:tRNA binding"/>
    <property type="evidence" value="ECO:0007669"/>
    <property type="project" value="UniProtKB-UniRule"/>
</dbReference>
<evidence type="ECO:0000256" key="14">
    <source>
        <dbReference type="HAMAP-Rule" id="MF_01228"/>
    </source>
</evidence>
<evidence type="ECO:0000313" key="15">
    <source>
        <dbReference type="EMBL" id="CRI33640.1"/>
    </source>
</evidence>
<feature type="binding site" evidence="14">
    <location>
        <position position="139"/>
    </location>
    <ligand>
        <name>Zn(2+)</name>
        <dbReference type="ChEBI" id="CHEBI:29105"/>
    </ligand>
</feature>
<evidence type="ECO:0000256" key="10">
    <source>
        <dbReference type="ARBA" id="ARBA00022884"/>
    </source>
</evidence>
<evidence type="ECO:0000256" key="2">
    <source>
        <dbReference type="ARBA" id="ARBA00004496"/>
    </source>
</evidence>
<dbReference type="PANTHER" id="PTHR43326">
    <property type="entry name" value="METHIONYL-TRNA SYNTHETASE"/>
    <property type="match status" value="1"/>
</dbReference>
<keyword evidence="14" id="KW-0479">Metal-binding</keyword>
<evidence type="ECO:0000256" key="1">
    <source>
        <dbReference type="ARBA" id="ARBA00003314"/>
    </source>
</evidence>
<feature type="binding site" evidence="14">
    <location>
        <position position="142"/>
    </location>
    <ligand>
        <name>Zn(2+)</name>
        <dbReference type="ChEBI" id="CHEBI:29105"/>
    </ligand>
</feature>
<dbReference type="NCBIfam" id="NF008900">
    <property type="entry name" value="PRK12267.1"/>
    <property type="match status" value="1"/>
</dbReference>
<keyword evidence="16" id="KW-1185">Reference proteome</keyword>
<evidence type="ECO:0000256" key="9">
    <source>
        <dbReference type="ARBA" id="ARBA00022840"/>
    </source>
</evidence>
<dbReference type="PROSITE" id="PS50886">
    <property type="entry name" value="TRBD"/>
    <property type="match status" value="1"/>
</dbReference>
<keyword evidence="7 14" id="KW-0436">Ligase</keyword>
<dbReference type="InterPro" id="IPR033911">
    <property type="entry name" value="MetRS_core"/>
</dbReference>
<dbReference type="GO" id="GO:0005737">
    <property type="term" value="C:cytoplasm"/>
    <property type="evidence" value="ECO:0007669"/>
    <property type="project" value="UniProtKB-SubCell"/>
</dbReference>
<comment type="cofactor">
    <cofactor evidence="14">
        <name>Zn(2+)</name>
        <dbReference type="ChEBI" id="CHEBI:29105"/>
    </cofactor>
    <text evidence="14">Binds 1 zinc ion per subunit.</text>
</comment>
<dbReference type="GO" id="GO:0004825">
    <property type="term" value="F:methionine-tRNA ligase activity"/>
    <property type="evidence" value="ECO:0007669"/>
    <property type="project" value="UniProtKB-UniRule"/>
</dbReference>
<dbReference type="RefSeq" id="WP_015107499.1">
    <property type="nucleotide sequence ID" value="NZ_AP026684.1"/>
</dbReference>
<comment type="catalytic activity">
    <reaction evidence="13 14">
        <text>tRNA(Met) + L-methionine + ATP = L-methionyl-tRNA(Met) + AMP + diphosphate</text>
        <dbReference type="Rhea" id="RHEA:13481"/>
        <dbReference type="Rhea" id="RHEA-COMP:9667"/>
        <dbReference type="Rhea" id="RHEA-COMP:9698"/>
        <dbReference type="ChEBI" id="CHEBI:30616"/>
        <dbReference type="ChEBI" id="CHEBI:33019"/>
        <dbReference type="ChEBI" id="CHEBI:57844"/>
        <dbReference type="ChEBI" id="CHEBI:78442"/>
        <dbReference type="ChEBI" id="CHEBI:78530"/>
        <dbReference type="ChEBI" id="CHEBI:456215"/>
        <dbReference type="EC" id="6.1.1.10"/>
    </reaction>
</comment>
<keyword evidence="12 14" id="KW-0030">Aminoacyl-tRNA synthetase</keyword>
<evidence type="ECO:0000256" key="6">
    <source>
        <dbReference type="ARBA" id="ARBA00022555"/>
    </source>
</evidence>
<dbReference type="PRINTS" id="PR01041">
    <property type="entry name" value="TRNASYNTHMET"/>
</dbReference>
<gene>
    <name evidence="14" type="primary">metG</name>
    <name evidence="15" type="ORF">HHE01_08440</name>
</gene>
<feature type="short sequence motif" description="'KMSKS' region" evidence="14">
    <location>
        <begin position="292"/>
        <end position="296"/>
    </location>
</feature>
<dbReference type="Gene3D" id="1.10.730.10">
    <property type="entry name" value="Isoleucyl-tRNA Synthetase, Domain 1"/>
    <property type="match status" value="1"/>
</dbReference>
<dbReference type="GO" id="GO:0005524">
    <property type="term" value="F:ATP binding"/>
    <property type="evidence" value="ECO:0007669"/>
    <property type="project" value="UniProtKB-UniRule"/>
</dbReference>
<keyword evidence="8 14" id="KW-0547">Nucleotide-binding</keyword>
<feature type="binding site" evidence="14">
    <location>
        <position position="126"/>
    </location>
    <ligand>
        <name>Zn(2+)</name>
        <dbReference type="ChEBI" id="CHEBI:29105"/>
    </ligand>
</feature>
<dbReference type="Gene3D" id="2.170.220.10">
    <property type="match status" value="1"/>
</dbReference>
<dbReference type="GO" id="GO:0006431">
    <property type="term" value="P:methionyl-tRNA aminoacylation"/>
    <property type="evidence" value="ECO:0007669"/>
    <property type="project" value="UniProtKB-UniRule"/>
</dbReference>
<evidence type="ECO:0000313" key="16">
    <source>
        <dbReference type="Proteomes" id="UP000046090"/>
    </source>
</evidence>
<keyword evidence="6 14" id="KW-0820">tRNA-binding</keyword>
<dbReference type="CDD" id="cd00814">
    <property type="entry name" value="MetRS_core"/>
    <property type="match status" value="1"/>
</dbReference>
<dbReference type="NCBIfam" id="TIGR00399">
    <property type="entry name" value="metG_C_term"/>
    <property type="match status" value="1"/>
</dbReference>
<sequence length="624" mass="70542">MQKILITTPIYYVNDSPHLGHAYTTFIADMLKKHHSLQGREVFFLTGTDEHGQKIALSAAEHGLSPLEYATKISQIFKNEWDFLKIDYDHFVRTTDKAHEQAVQHAFDFMLQKGDIYKGVYEGDYCVSCESFATNSVTCPDCNRPTTKVAEESYFFKLSRYQDKLLDFYEKHPNAILPLSRRNEVLSFIKQGLYDLSITRTSFSWGIALPKRLNEPKHVVYVWLDALLNYVSSLGYGADNAKMGYFGHAIHIVGKDILRFHAIYWVAFLMSLDLPLFKQLCVHGWWTIEGVKMSKSIGNVLNAKDLANTYGIEALRYFLLREAPLGQDGDFSVQALVRRFNADLSNTLGNLVQRLFGLLKPFGGKIDSHHTLEFYAPLYEEWQAKLENLEPYLMDLQLHRHLEELWKVFEACNATIAKEQPWVLAKTNPKKAQALLALVATFLAKSVFYLYPVLPESATKLAQWLGITLSPKNFKACMQKDYLLPALELASIEALYPKLEEVQATPKESPKETQKRADTIGVEDFAKLDIRVGTVIKVERVAKSDKLLCLQIDFGTQVCQILSGIAKHYAPEDLENKQVCALLNLPPRKMLGLVSEGMVLSASGKEGLKLITPLSPTDNGAKIG</sequence>
<comment type="subunit">
    <text evidence="4 14">Homodimer.</text>
</comment>
<name>A0A0K2Y9G3_HELHE</name>
<dbReference type="SUPFAM" id="SSF52374">
    <property type="entry name" value="Nucleotidylyl transferase"/>
    <property type="match status" value="1"/>
</dbReference>
<reference evidence="16" key="1">
    <citation type="submission" date="2014-12" db="EMBL/GenBank/DDBJ databases">
        <authorList>
            <person name="Smet A."/>
        </authorList>
    </citation>
    <scope>NUCLEOTIDE SEQUENCE [LARGE SCALE GENOMIC DNA]</scope>
</reference>
<evidence type="ECO:0000256" key="4">
    <source>
        <dbReference type="ARBA" id="ARBA00011738"/>
    </source>
</evidence>
<evidence type="ECO:0000256" key="11">
    <source>
        <dbReference type="ARBA" id="ARBA00022917"/>
    </source>
</evidence>
<dbReference type="InterPro" id="IPR002547">
    <property type="entry name" value="tRNA-bd_dom"/>
</dbReference>
<keyword evidence="11 14" id="KW-0648">Protein biosynthesis</keyword>
<dbReference type="Gene3D" id="2.40.50.140">
    <property type="entry name" value="Nucleic acid-binding proteins"/>
    <property type="match status" value="1"/>
</dbReference>
<evidence type="ECO:0000256" key="5">
    <source>
        <dbReference type="ARBA" id="ARBA00022490"/>
    </source>
</evidence>
<keyword evidence="14" id="KW-0862">Zinc</keyword>
<dbReference type="AlphaFoldDB" id="A0A0K2Y9G3"/>
<dbReference type="InterPro" id="IPR015413">
    <property type="entry name" value="Methionyl/Leucyl_tRNA_Synth"/>
</dbReference>
<keyword evidence="10 14" id="KW-0694">RNA-binding</keyword>
<dbReference type="EMBL" id="CDMK01000001">
    <property type="protein sequence ID" value="CRI33640.1"/>
    <property type="molecule type" value="Genomic_DNA"/>
</dbReference>
<dbReference type="HAMAP" id="MF_01228">
    <property type="entry name" value="Met_tRNA_synth_type2"/>
    <property type="match status" value="1"/>
</dbReference>
<feature type="short sequence motif" description="'HIGH' region" evidence="14">
    <location>
        <begin position="11"/>
        <end position="21"/>
    </location>
</feature>
<dbReference type="SUPFAM" id="SSF47323">
    <property type="entry name" value="Anticodon-binding domain of a subclass of class I aminoacyl-tRNA synthetases"/>
    <property type="match status" value="1"/>
</dbReference>
<dbReference type="InterPro" id="IPR023457">
    <property type="entry name" value="Met-tRNA_synth_2"/>
</dbReference>
<proteinExistence type="inferred from homology"/>
<dbReference type="FunFam" id="2.170.220.10:FF:000002">
    <property type="entry name" value="Methionine--tRNA ligase"/>
    <property type="match status" value="1"/>
</dbReference>
<dbReference type="GO" id="GO:0046872">
    <property type="term" value="F:metal ion binding"/>
    <property type="evidence" value="ECO:0007669"/>
    <property type="project" value="UniProtKB-KW"/>
</dbReference>
<dbReference type="EC" id="6.1.1.10" evidence="14"/>
<dbReference type="Pfam" id="PF01588">
    <property type="entry name" value="tRNA_bind"/>
    <property type="match status" value="1"/>
</dbReference>
<dbReference type="InterPro" id="IPR009080">
    <property type="entry name" value="tRNAsynth_Ia_anticodon-bd"/>
</dbReference>
<protein>
    <recommendedName>
        <fullName evidence="14">Methionine--tRNA ligase</fullName>
        <ecNumber evidence="14">6.1.1.10</ecNumber>
    </recommendedName>
    <alternativeName>
        <fullName evidence="14">Methionyl-tRNA synthetase</fullName>
        <shortName evidence="14">MetRS</shortName>
    </alternativeName>
</protein>